<dbReference type="GeneID" id="85308403"/>
<feature type="compositionally biased region" description="Basic residues" evidence="10">
    <location>
        <begin position="515"/>
        <end position="527"/>
    </location>
</feature>
<dbReference type="GO" id="GO:0005732">
    <property type="term" value="C:sno(s)RNA-containing ribonucleoprotein complex"/>
    <property type="evidence" value="ECO:0007669"/>
    <property type="project" value="InterPro"/>
</dbReference>
<dbReference type="GO" id="GO:0000493">
    <property type="term" value="P:box H/ACA snoRNP assembly"/>
    <property type="evidence" value="ECO:0007669"/>
    <property type="project" value="InterPro"/>
</dbReference>
<feature type="compositionally biased region" description="Acidic residues" evidence="10">
    <location>
        <begin position="398"/>
        <end position="411"/>
    </location>
</feature>
<feature type="region of interest" description="Disordered" evidence="10">
    <location>
        <begin position="244"/>
        <end position="265"/>
    </location>
</feature>
<dbReference type="RefSeq" id="XP_060284415.1">
    <property type="nucleotide sequence ID" value="XM_060425216.1"/>
</dbReference>
<evidence type="ECO:0000256" key="9">
    <source>
        <dbReference type="ARBA" id="ARBA00076743"/>
    </source>
</evidence>
<proteinExistence type="inferred from homology"/>
<feature type="compositionally biased region" description="Basic residues" evidence="10">
    <location>
        <begin position="417"/>
        <end position="426"/>
    </location>
</feature>
<comment type="caution">
    <text evidence="11">The sequence shown here is derived from an EMBL/GenBank/DDBJ whole genome shotgun (WGS) entry which is preliminary data.</text>
</comment>
<feature type="compositionally biased region" description="Low complexity" evidence="10">
    <location>
        <begin position="169"/>
        <end position="182"/>
    </location>
</feature>
<feature type="compositionally biased region" description="Pro residues" evidence="10">
    <location>
        <begin position="564"/>
        <end position="601"/>
    </location>
</feature>
<dbReference type="InterPro" id="IPR009000">
    <property type="entry name" value="Transl_B-barrel_sf"/>
</dbReference>
<keyword evidence="7" id="KW-0694">RNA-binding</keyword>
<comment type="similarity">
    <text evidence="2">Belongs to the NAF1 family.</text>
</comment>
<dbReference type="GO" id="GO:0006364">
    <property type="term" value="P:rRNA processing"/>
    <property type="evidence" value="ECO:0007669"/>
    <property type="project" value="UniProtKB-KW"/>
</dbReference>
<dbReference type="FunFam" id="2.40.10.230:FF:000002">
    <property type="entry name" value="H/ACA ribonucleoprotein complex non-core subunit NAF1"/>
    <property type="match status" value="1"/>
</dbReference>
<evidence type="ECO:0000256" key="7">
    <source>
        <dbReference type="ARBA" id="ARBA00022884"/>
    </source>
</evidence>
<feature type="region of interest" description="Disordered" evidence="10">
    <location>
        <begin position="392"/>
        <end position="716"/>
    </location>
</feature>
<accession>A0AAJ0C3V1</accession>
<evidence type="ECO:0000256" key="6">
    <source>
        <dbReference type="ARBA" id="ARBA00022553"/>
    </source>
</evidence>
<keyword evidence="8" id="KW-0539">Nucleus</keyword>
<feature type="compositionally biased region" description="Low complexity" evidence="10">
    <location>
        <begin position="67"/>
        <end position="76"/>
    </location>
</feature>
<protein>
    <recommendedName>
        <fullName evidence="3">H/ACA ribonucleoprotein complex non-core subunit NAF1</fullName>
    </recommendedName>
    <alternativeName>
        <fullName evidence="9">Nuclear assembly factor 1</fullName>
    </alternativeName>
</protein>
<feature type="compositionally biased region" description="Basic and acidic residues" evidence="10">
    <location>
        <begin position="85"/>
        <end position="104"/>
    </location>
</feature>
<evidence type="ECO:0000256" key="10">
    <source>
        <dbReference type="SAM" id="MobiDB-lite"/>
    </source>
</evidence>
<name>A0AAJ0C3V1_9PEZI</name>
<dbReference type="InterPro" id="IPR007504">
    <property type="entry name" value="H/ACA_rnp_Gar1/Naf1"/>
</dbReference>
<feature type="compositionally biased region" description="Pro residues" evidence="10">
    <location>
        <begin position="647"/>
        <end position="662"/>
    </location>
</feature>
<evidence type="ECO:0000256" key="5">
    <source>
        <dbReference type="ARBA" id="ARBA00022552"/>
    </source>
</evidence>
<dbReference type="GO" id="GO:0005634">
    <property type="term" value="C:nucleus"/>
    <property type="evidence" value="ECO:0007669"/>
    <property type="project" value="UniProtKB-SubCell"/>
</dbReference>
<keyword evidence="4" id="KW-0690">Ribosome biogenesis</keyword>
<sequence>MSEPPFQIPGLGHATPNEHLPAESFAPDLLAAAASICGVDGVEVVEGTSGTQWAREMRSKVEEHKAAAAVGAADSAQPEHAVGIRSEEQGKDAMEIDRPEESTTRPEQQAGSNITPAVAQSRTNAGEGPQVVPKEGDEEARTEAEDHASSSQHVAHALEAALDGLLSAATAQTAAQSSEAAQGQVVQPQNGDGDGQPEWEADSSPYESSSSSDSSDSSSDDDSEDEGGYQPLGIEETARLLMAEADGDGDGDGGGKGGRGAGAGQIRTKNEVPEEVIPKPDVVITPEMKIEPLGLVEFVVERTVVIKSRNPGEVQALNIGSVLCLADRTVIGALAETLGNVRSPLYTVGFSTEDEIKGLGLSVGTEVFYSVEHAQYVFTQVLKEIKGSDASNLHDEEVAPDEMEFSDDEKEAEYKKQLKAKRRGGKAGRGGRDRADQHSQPHPLSNSTLPPPPNGANGNLNYDEEEDGPYKPLARPSSYAQGLPSLPPKPETGFSQPRGGHGHRGSFRGREFRGRGRGGRGDRRHGRGGGGAGGHAPFGYDGAADSPRPTSYGVPPMTQQPQNPHLPPPPYGANVPPPQAVPSNPWPPAPASYAPPPPPMPYSHGQSAPQPPPPSSTAFNFNYQAWNQNPSQAYQYPHQPHHHQPANPQPPTAGYPVPPPAWPGVGAPVPAPPPPSGTYVNPAFFGPLQGQQPQPQPGQHQQYWGQHHSGYGQGPK</sequence>
<dbReference type="InterPro" id="IPR040309">
    <property type="entry name" value="Naf1"/>
</dbReference>
<dbReference type="PANTHER" id="PTHR31633:SF1">
    <property type="entry name" value="H_ACA RIBONUCLEOPROTEIN COMPLEX NON-CORE SUBUNIT NAF1"/>
    <property type="match status" value="1"/>
</dbReference>
<dbReference type="InterPro" id="IPR038664">
    <property type="entry name" value="Gar1/Naf1_Cbf5-bd_sf"/>
</dbReference>
<evidence type="ECO:0000256" key="1">
    <source>
        <dbReference type="ARBA" id="ARBA00004123"/>
    </source>
</evidence>
<feature type="compositionally biased region" description="Basic and acidic residues" evidence="10">
    <location>
        <begin position="139"/>
        <end position="148"/>
    </location>
</feature>
<feature type="compositionally biased region" description="Acidic residues" evidence="10">
    <location>
        <begin position="218"/>
        <end position="227"/>
    </location>
</feature>
<feature type="compositionally biased region" description="Low complexity" evidence="10">
    <location>
        <begin position="686"/>
        <end position="710"/>
    </location>
</feature>
<reference evidence="11" key="1">
    <citation type="submission" date="2023-06" db="EMBL/GenBank/DDBJ databases">
        <title>Genome-scale phylogeny and comparative genomics of the fungal order Sordariales.</title>
        <authorList>
            <consortium name="Lawrence Berkeley National Laboratory"/>
            <person name="Hensen N."/>
            <person name="Bonometti L."/>
            <person name="Westerberg I."/>
            <person name="Brannstrom I.O."/>
            <person name="Guillou S."/>
            <person name="Cros-Aarteil S."/>
            <person name="Calhoun S."/>
            <person name="Haridas S."/>
            <person name="Kuo A."/>
            <person name="Mondo S."/>
            <person name="Pangilinan J."/>
            <person name="Riley R."/>
            <person name="Labutti K."/>
            <person name="Andreopoulos B."/>
            <person name="Lipzen A."/>
            <person name="Chen C."/>
            <person name="Yanf M."/>
            <person name="Daum C."/>
            <person name="Ng V."/>
            <person name="Clum A."/>
            <person name="Steindorff A."/>
            <person name="Ohm R."/>
            <person name="Martin F."/>
            <person name="Silar P."/>
            <person name="Natvig D."/>
            <person name="Lalanne C."/>
            <person name="Gautier V."/>
            <person name="Ament-Velasquez S.L."/>
            <person name="Kruys A."/>
            <person name="Hutchinson M.I."/>
            <person name="Powell A.J."/>
            <person name="Barry K."/>
            <person name="Miller A.N."/>
            <person name="Grigoriev I.V."/>
            <person name="Debuchy R."/>
            <person name="Gladieux P."/>
            <person name="Thoren M.H."/>
            <person name="Johannesson H."/>
        </authorList>
    </citation>
    <scope>NUCLEOTIDE SEQUENCE</scope>
    <source>
        <strain evidence="11">8032-3</strain>
    </source>
</reference>
<feature type="compositionally biased region" description="Polar residues" evidence="10">
    <location>
        <begin position="105"/>
        <end position="124"/>
    </location>
</feature>
<dbReference type="Pfam" id="PF04410">
    <property type="entry name" value="Gar1"/>
    <property type="match status" value="1"/>
</dbReference>
<gene>
    <name evidence="11" type="ORF">QBC33DRAFT_47300</name>
</gene>
<feature type="compositionally biased region" description="Low complexity" evidence="10">
    <location>
        <begin position="202"/>
        <end position="217"/>
    </location>
</feature>
<evidence type="ECO:0000256" key="2">
    <source>
        <dbReference type="ARBA" id="ARBA00009801"/>
    </source>
</evidence>
<feature type="compositionally biased region" description="Gly residues" evidence="10">
    <location>
        <begin position="252"/>
        <end position="263"/>
    </location>
</feature>
<evidence type="ECO:0000256" key="4">
    <source>
        <dbReference type="ARBA" id="ARBA00022517"/>
    </source>
</evidence>
<dbReference type="GO" id="GO:0001522">
    <property type="term" value="P:pseudouridine synthesis"/>
    <property type="evidence" value="ECO:0007669"/>
    <property type="project" value="InterPro"/>
</dbReference>
<keyword evidence="11" id="KW-0687">Ribonucleoprotein</keyword>
<dbReference type="SUPFAM" id="SSF50447">
    <property type="entry name" value="Translation proteins"/>
    <property type="match status" value="1"/>
</dbReference>
<dbReference type="AlphaFoldDB" id="A0AAJ0C3V1"/>
<feature type="region of interest" description="Disordered" evidence="10">
    <location>
        <begin position="64"/>
        <end position="156"/>
    </location>
</feature>
<feature type="region of interest" description="Disordered" evidence="10">
    <location>
        <begin position="169"/>
        <end position="230"/>
    </location>
</feature>
<evidence type="ECO:0000313" key="11">
    <source>
        <dbReference type="EMBL" id="KAK1768202.1"/>
    </source>
</evidence>
<evidence type="ECO:0000313" key="12">
    <source>
        <dbReference type="Proteomes" id="UP001244011"/>
    </source>
</evidence>
<dbReference type="Proteomes" id="UP001244011">
    <property type="component" value="Unassembled WGS sequence"/>
</dbReference>
<dbReference type="PANTHER" id="PTHR31633">
    <property type="entry name" value="H/ACA RIBONUCLEOPROTEIN COMPLEX NON-CORE SUBUNIT NAF1"/>
    <property type="match status" value="1"/>
</dbReference>
<organism evidence="11 12">
    <name type="scientific">Phialemonium atrogriseum</name>
    <dbReference type="NCBI Taxonomy" id="1093897"/>
    <lineage>
        <taxon>Eukaryota</taxon>
        <taxon>Fungi</taxon>
        <taxon>Dikarya</taxon>
        <taxon>Ascomycota</taxon>
        <taxon>Pezizomycotina</taxon>
        <taxon>Sordariomycetes</taxon>
        <taxon>Sordariomycetidae</taxon>
        <taxon>Cephalothecales</taxon>
        <taxon>Cephalothecaceae</taxon>
        <taxon>Phialemonium</taxon>
    </lineage>
</organism>
<dbReference type="GO" id="GO:0003723">
    <property type="term" value="F:RNA binding"/>
    <property type="evidence" value="ECO:0007669"/>
    <property type="project" value="UniProtKB-KW"/>
</dbReference>
<dbReference type="EMBL" id="MU839006">
    <property type="protein sequence ID" value="KAK1768202.1"/>
    <property type="molecule type" value="Genomic_DNA"/>
</dbReference>
<feature type="compositionally biased region" description="Basic and acidic residues" evidence="10">
    <location>
        <begin position="430"/>
        <end position="439"/>
    </location>
</feature>
<dbReference type="Gene3D" id="2.40.10.230">
    <property type="entry name" value="Probable tRNA pseudouridine synthase domain"/>
    <property type="match status" value="1"/>
</dbReference>
<evidence type="ECO:0000256" key="8">
    <source>
        <dbReference type="ARBA" id="ARBA00023242"/>
    </source>
</evidence>
<comment type="subcellular location">
    <subcellularLocation>
        <location evidence="1">Nucleus</location>
    </subcellularLocation>
</comment>
<keyword evidence="12" id="KW-1185">Reference proteome</keyword>
<evidence type="ECO:0000256" key="3">
    <source>
        <dbReference type="ARBA" id="ARBA00021438"/>
    </source>
</evidence>
<keyword evidence="6" id="KW-0597">Phosphoprotein</keyword>
<feature type="compositionally biased region" description="Polar residues" evidence="10">
    <location>
        <begin position="617"/>
        <end position="631"/>
    </location>
</feature>
<keyword evidence="5" id="KW-0698">rRNA processing</keyword>